<feature type="domain" description="RRM" evidence="6">
    <location>
        <begin position="359"/>
        <end position="421"/>
    </location>
</feature>
<dbReference type="InterPro" id="IPR035979">
    <property type="entry name" value="RBD_domain_sf"/>
</dbReference>
<proteinExistence type="predicted"/>
<dbReference type="CDD" id="cd12232">
    <property type="entry name" value="RRM3_U2AF65"/>
    <property type="match status" value="1"/>
</dbReference>
<keyword evidence="1" id="KW-0507">mRNA processing</keyword>
<evidence type="ECO:0000256" key="3">
    <source>
        <dbReference type="ARBA" id="ARBA00023187"/>
    </source>
</evidence>
<dbReference type="InterPro" id="IPR000504">
    <property type="entry name" value="RRM_dom"/>
</dbReference>
<evidence type="ECO:0000256" key="5">
    <source>
        <dbReference type="SAM" id="MobiDB-lite"/>
    </source>
</evidence>
<feature type="compositionally biased region" description="Basic residues" evidence="5">
    <location>
        <begin position="24"/>
        <end position="64"/>
    </location>
</feature>
<dbReference type="PROSITE" id="PS50102">
    <property type="entry name" value="RRM"/>
    <property type="match status" value="3"/>
</dbReference>
<dbReference type="Pfam" id="PF00076">
    <property type="entry name" value="RRM_1"/>
    <property type="match status" value="2"/>
</dbReference>
<evidence type="ECO:0000256" key="1">
    <source>
        <dbReference type="ARBA" id="ARBA00022664"/>
    </source>
</evidence>
<sequence>MGEDKGKRERDRDRGERDKERGERRRRSRSRDRERHRRHRSRSREGRKRSRSKSPKNKSRRRKPSLYWDVPPPGFEHIAPLQYKAMQAAGQIPANTMPDTPQTAVPVVGSTITRQARRLYVGNIPFGVTEDEMMEFFNQQMHLSGLAQAAGNPVLACQINLDKNFAFLEFRSIDETTQAMAFDGINFKGQSLKIRRPHDYQPTPGMTESNPVTNYNSGMTLDMMKYDSSSFGVGTVPDSPHKIFIGGLPAYLNDEQGPRGRRKNMDSPCQPFIGFSLCLQYIYFSFCLKTNITWLKMKLFDTTASSVQIDIQASGVSEYYVGYRMFKLKNFKMNKLKLDFQLKTAAKEANNNKLDVIRVKELLTSFGQLKAFNLVKDAATGLSKGYAFCEYADVVMTDQAIAGLNGMQLGEKKLIVQRASIGAKNPGLGQVPVTIQVPGLTVVGTAGPPTEVLCLLNMVTPDELKDEEEYEDILEDIREECNKYGVVRSLEIPRPIEGIDVPGCGKVFIEFNAIGDCQKAQQALAGRKFNNRVVVTSFMEPDKYHRREF</sequence>
<protein>
    <recommendedName>
        <fullName evidence="6">RRM domain-containing protein</fullName>
    </recommendedName>
</protein>
<dbReference type="InterPro" id="IPR012677">
    <property type="entry name" value="Nucleotide-bd_a/b_plait_sf"/>
</dbReference>
<dbReference type="SMART" id="SM00360">
    <property type="entry name" value="RRM"/>
    <property type="match status" value="3"/>
</dbReference>
<name>A0A6G0TFW6_APHGL</name>
<keyword evidence="3" id="KW-0508">mRNA splicing</keyword>
<dbReference type="GO" id="GO:0006397">
    <property type="term" value="P:mRNA processing"/>
    <property type="evidence" value="ECO:0007669"/>
    <property type="project" value="UniProtKB-KW"/>
</dbReference>
<feature type="domain" description="RRM" evidence="6">
    <location>
        <begin position="451"/>
        <end position="541"/>
    </location>
</feature>
<accession>A0A6G0TFW6</accession>
<evidence type="ECO:0000313" key="8">
    <source>
        <dbReference type="Proteomes" id="UP000475862"/>
    </source>
</evidence>
<dbReference type="CDD" id="cd12230">
    <property type="entry name" value="RRM1_U2AF65"/>
    <property type="match status" value="1"/>
</dbReference>
<feature type="region of interest" description="Disordered" evidence="5">
    <location>
        <begin position="1"/>
        <end position="71"/>
    </location>
</feature>
<dbReference type="GO" id="GO:0008380">
    <property type="term" value="P:RNA splicing"/>
    <property type="evidence" value="ECO:0007669"/>
    <property type="project" value="UniProtKB-KW"/>
</dbReference>
<evidence type="ECO:0000259" key="6">
    <source>
        <dbReference type="PROSITE" id="PS50102"/>
    </source>
</evidence>
<dbReference type="FunFam" id="3.30.70.330:FF:000097">
    <property type="entry name" value="U2 snRNP auxiliary factor large subunit"/>
    <property type="match status" value="1"/>
</dbReference>
<dbReference type="CDD" id="cd12231">
    <property type="entry name" value="RRM2_U2AF65"/>
    <property type="match status" value="1"/>
</dbReference>
<dbReference type="Proteomes" id="UP000475862">
    <property type="component" value="Unassembled WGS sequence"/>
</dbReference>
<dbReference type="AlphaFoldDB" id="A0A6G0TFW6"/>
<keyword evidence="2 4" id="KW-0694">RNA-binding</keyword>
<feature type="compositionally biased region" description="Basic and acidic residues" evidence="5">
    <location>
        <begin position="1"/>
        <end position="23"/>
    </location>
</feature>
<evidence type="ECO:0000256" key="4">
    <source>
        <dbReference type="PROSITE-ProRule" id="PRU00176"/>
    </source>
</evidence>
<dbReference type="PANTHER" id="PTHR23139">
    <property type="entry name" value="RNA-BINDING PROTEIN"/>
    <property type="match status" value="1"/>
</dbReference>
<keyword evidence="8" id="KW-1185">Reference proteome</keyword>
<dbReference type="OrthoDB" id="10266058at2759"/>
<dbReference type="SUPFAM" id="SSF54928">
    <property type="entry name" value="RNA-binding domain, RBD"/>
    <property type="match status" value="3"/>
</dbReference>
<dbReference type="GO" id="GO:0003723">
    <property type="term" value="F:RNA binding"/>
    <property type="evidence" value="ECO:0007669"/>
    <property type="project" value="UniProtKB-UniRule"/>
</dbReference>
<dbReference type="Gene3D" id="3.30.70.330">
    <property type="match status" value="3"/>
</dbReference>
<reference evidence="7 8" key="1">
    <citation type="submission" date="2019-08" db="EMBL/GenBank/DDBJ databases">
        <title>The genome of the soybean aphid Biotype 1, its phylome, world population structure and adaptation to the North American continent.</title>
        <authorList>
            <person name="Giordano R."/>
            <person name="Donthu R.K."/>
            <person name="Hernandez A.G."/>
            <person name="Wright C.L."/>
            <person name="Zimin A.V."/>
        </authorList>
    </citation>
    <scope>NUCLEOTIDE SEQUENCE [LARGE SCALE GENOMIC DNA]</scope>
    <source>
        <tissue evidence="7">Whole aphids</tissue>
    </source>
</reference>
<comment type="caution">
    <text evidence="7">The sequence shown here is derived from an EMBL/GenBank/DDBJ whole genome shotgun (WGS) entry which is preliminary data.</text>
</comment>
<evidence type="ECO:0000313" key="7">
    <source>
        <dbReference type="EMBL" id="KAE9532294.1"/>
    </source>
</evidence>
<evidence type="ECO:0000256" key="2">
    <source>
        <dbReference type="ARBA" id="ARBA00022884"/>
    </source>
</evidence>
<feature type="domain" description="RRM" evidence="6">
    <location>
        <begin position="117"/>
        <end position="199"/>
    </location>
</feature>
<dbReference type="EMBL" id="VYZN01000039">
    <property type="protein sequence ID" value="KAE9532294.1"/>
    <property type="molecule type" value="Genomic_DNA"/>
</dbReference>
<gene>
    <name evidence="7" type="ORF">AGLY_009917</name>
</gene>
<organism evidence="7 8">
    <name type="scientific">Aphis glycines</name>
    <name type="common">Soybean aphid</name>
    <dbReference type="NCBI Taxonomy" id="307491"/>
    <lineage>
        <taxon>Eukaryota</taxon>
        <taxon>Metazoa</taxon>
        <taxon>Ecdysozoa</taxon>
        <taxon>Arthropoda</taxon>
        <taxon>Hexapoda</taxon>
        <taxon>Insecta</taxon>
        <taxon>Pterygota</taxon>
        <taxon>Neoptera</taxon>
        <taxon>Paraneoptera</taxon>
        <taxon>Hemiptera</taxon>
        <taxon>Sternorrhyncha</taxon>
        <taxon>Aphidomorpha</taxon>
        <taxon>Aphidoidea</taxon>
        <taxon>Aphididae</taxon>
        <taxon>Aphidini</taxon>
        <taxon>Aphis</taxon>
        <taxon>Aphis</taxon>
    </lineage>
</organism>